<dbReference type="EMBL" id="AATQVU010000001">
    <property type="protein sequence ID" value="EFO3163927.1"/>
    <property type="molecule type" value="Genomic_DNA"/>
</dbReference>
<dbReference type="AlphaFoldDB" id="A0A9P2I7M6"/>
<proteinExistence type="predicted"/>
<protein>
    <submittedName>
        <fullName evidence="2">Uncharacterized protein</fullName>
    </submittedName>
</protein>
<name>A0A9P2I7M6_ECOLX</name>
<gene>
    <name evidence="2" type="ORF">DP913_02480</name>
</gene>
<evidence type="ECO:0000256" key="1">
    <source>
        <dbReference type="SAM" id="MobiDB-lite"/>
    </source>
</evidence>
<evidence type="ECO:0000313" key="2">
    <source>
        <dbReference type="EMBL" id="EFO3163927.1"/>
    </source>
</evidence>
<reference evidence="2" key="1">
    <citation type="submission" date="2018-06" db="EMBL/GenBank/DDBJ databases">
        <authorList>
            <consortium name="GenomeTrakr network: Whole genome sequencing for foodborne pathogen traceback"/>
        </authorList>
    </citation>
    <scope>NUCLEOTIDE SEQUENCE</scope>
    <source>
        <strain evidence="2">PSU-0700</strain>
    </source>
</reference>
<feature type="region of interest" description="Disordered" evidence="1">
    <location>
        <begin position="116"/>
        <end position="136"/>
    </location>
</feature>
<dbReference type="Proteomes" id="UP000735456">
    <property type="component" value="Unassembled WGS sequence"/>
</dbReference>
<comment type="caution">
    <text evidence="2">The sequence shown here is derived from an EMBL/GenBank/DDBJ whole genome shotgun (WGS) entry which is preliminary data.</text>
</comment>
<accession>A0A9P2I7M6</accession>
<sequence length="157" mass="18147">MYKNKTTTPFILLGLDADSFHNDRLMKIFVERGYNILFDSDESSFSSAWYSFCKNKKPTIVVNCFTDQDRAKYQNLPAIIVRDDLPFEVRSGDQDLGSFVTLQEIDEAMFNYGKEDAQEAPKNDYDEDEDDEDDDYAPICFSSQNGFYGYHDGLEML</sequence>
<evidence type="ECO:0000313" key="3">
    <source>
        <dbReference type="Proteomes" id="UP000735456"/>
    </source>
</evidence>
<feature type="compositionally biased region" description="Acidic residues" evidence="1">
    <location>
        <begin position="125"/>
        <end position="136"/>
    </location>
</feature>
<organism evidence="2 3">
    <name type="scientific">Escherichia coli O8</name>
    <dbReference type="NCBI Taxonomy" id="1010796"/>
    <lineage>
        <taxon>Bacteria</taxon>
        <taxon>Pseudomonadati</taxon>
        <taxon>Pseudomonadota</taxon>
        <taxon>Gammaproteobacteria</taxon>
        <taxon>Enterobacterales</taxon>
        <taxon>Enterobacteriaceae</taxon>
        <taxon>Escherichia</taxon>
    </lineage>
</organism>